<comment type="caution">
    <text evidence="1">The sequence shown here is derived from an EMBL/GenBank/DDBJ whole genome shotgun (WGS) entry which is preliminary data.</text>
</comment>
<name>A0A8H3XGL6_GIGMA</name>
<dbReference type="OrthoDB" id="10430736at2759"/>
<dbReference type="Proteomes" id="UP000439903">
    <property type="component" value="Unassembled WGS sequence"/>
</dbReference>
<organism evidence="1 2">
    <name type="scientific">Gigaspora margarita</name>
    <dbReference type="NCBI Taxonomy" id="4874"/>
    <lineage>
        <taxon>Eukaryota</taxon>
        <taxon>Fungi</taxon>
        <taxon>Fungi incertae sedis</taxon>
        <taxon>Mucoromycota</taxon>
        <taxon>Glomeromycotina</taxon>
        <taxon>Glomeromycetes</taxon>
        <taxon>Diversisporales</taxon>
        <taxon>Gigasporaceae</taxon>
        <taxon>Gigaspora</taxon>
    </lineage>
</organism>
<keyword evidence="2" id="KW-1185">Reference proteome</keyword>
<dbReference type="AlphaFoldDB" id="A0A8H3XGL6"/>
<evidence type="ECO:0000313" key="2">
    <source>
        <dbReference type="Proteomes" id="UP000439903"/>
    </source>
</evidence>
<gene>
    <name evidence="1" type="ORF">F8M41_001336</name>
</gene>
<accession>A0A8H3XGL6</accession>
<reference evidence="1 2" key="1">
    <citation type="journal article" date="2019" name="Environ. Microbiol.">
        <title>At the nexus of three kingdoms: the genome of the mycorrhizal fungus Gigaspora margarita provides insights into plant, endobacterial and fungal interactions.</title>
        <authorList>
            <person name="Venice F."/>
            <person name="Ghignone S."/>
            <person name="Salvioli di Fossalunga A."/>
            <person name="Amselem J."/>
            <person name="Novero M."/>
            <person name="Xianan X."/>
            <person name="Sedzielewska Toro K."/>
            <person name="Morin E."/>
            <person name="Lipzen A."/>
            <person name="Grigoriev I.V."/>
            <person name="Henrissat B."/>
            <person name="Martin F.M."/>
            <person name="Bonfante P."/>
        </authorList>
    </citation>
    <scope>NUCLEOTIDE SEQUENCE [LARGE SCALE GENOMIC DNA]</scope>
    <source>
        <strain evidence="1 2">BEG34</strain>
    </source>
</reference>
<proteinExistence type="predicted"/>
<evidence type="ECO:0000313" key="1">
    <source>
        <dbReference type="EMBL" id="KAF0456987.1"/>
    </source>
</evidence>
<protein>
    <submittedName>
        <fullName evidence="1">Uncharacterized protein</fullName>
    </submittedName>
</protein>
<sequence>MYIQCKKCYKENNDKKILHKCHNFKETKEDKPIDYNFSLEANKIYLGINDLKLEMTQEPSHLPQPYVANSVSGFCHSNLPQLKNNDSNDEFNYLSQLQPNNSSQLNITNSNYSSQHIVTNLNHSSNSGPNHSTQHCLTNSIKLNDSPQHHINSSAVRFNYLSQFNNSSQSHIINPDEPHDLRQLHVQ</sequence>
<dbReference type="EMBL" id="WTPW01001101">
    <property type="protein sequence ID" value="KAF0456987.1"/>
    <property type="molecule type" value="Genomic_DNA"/>
</dbReference>